<sequence length="463" mass="49944">MPTATSTMTTTTSAPRKLKATPASAVATLHTLYHRAARAFLLREVPLVHSLLDSAFALLHPPDHPHQQPDELAPYRSKWDLLRITLETTVYASPPTSAGLPDSLRELLAQPPHALITAAYARSLTLFTPRAAPQKASHIPSAIILTLVYSSLKLEAPDAGRVIVEDWLASRNDDIYLFSGDAKEEGSNYRKAVEAYCLYILPKLEQWEYAKEFLDYESELSPDVRENFKASLQTLHAEAVAARLPPKSRPMPIPTSPSLSSPSARPYSPTPSSSSSSSSLSSTTSMHTVVPATPRPRSNLATKPSTTRSSSSASTATPRATPSALPQASPPRLQHQQNQHHLPRLYPNAARSTARTPPSAYELLKASLAPYLTARVKLSAISLATFVLLLVLPLLVRRRRNNNANAGSMSGGVGNAERVRRRLQAASAASGSGVEALGRALGAMRLMYTHSLLTCPAGGQDPL</sequence>
<feature type="compositionally biased region" description="Low complexity" evidence="1">
    <location>
        <begin position="256"/>
        <end position="285"/>
    </location>
</feature>
<keyword evidence="2" id="KW-0472">Membrane</keyword>
<dbReference type="AlphaFoldDB" id="A0AAD6X4W3"/>
<evidence type="ECO:0000256" key="2">
    <source>
        <dbReference type="SAM" id="Phobius"/>
    </source>
</evidence>
<reference evidence="3" key="1">
    <citation type="submission" date="2023-03" db="EMBL/GenBank/DDBJ databases">
        <title>Massive genome expansion in bonnet fungi (Mycena s.s.) driven by repeated elements and novel gene families across ecological guilds.</title>
        <authorList>
            <consortium name="Lawrence Berkeley National Laboratory"/>
            <person name="Harder C.B."/>
            <person name="Miyauchi S."/>
            <person name="Viragh M."/>
            <person name="Kuo A."/>
            <person name="Thoen E."/>
            <person name="Andreopoulos B."/>
            <person name="Lu D."/>
            <person name="Skrede I."/>
            <person name="Drula E."/>
            <person name="Henrissat B."/>
            <person name="Morin E."/>
            <person name="Kohler A."/>
            <person name="Barry K."/>
            <person name="LaButti K."/>
            <person name="Morin E."/>
            <person name="Salamov A."/>
            <person name="Lipzen A."/>
            <person name="Mereny Z."/>
            <person name="Hegedus B."/>
            <person name="Baldrian P."/>
            <person name="Stursova M."/>
            <person name="Weitz H."/>
            <person name="Taylor A."/>
            <person name="Grigoriev I.V."/>
            <person name="Nagy L.G."/>
            <person name="Martin F."/>
            <person name="Kauserud H."/>
        </authorList>
    </citation>
    <scope>NUCLEOTIDE SEQUENCE</scope>
    <source>
        <strain evidence="3">CBHHK200</strain>
    </source>
</reference>
<organism evidence="3 4">
    <name type="scientific">Mycena alexandri</name>
    <dbReference type="NCBI Taxonomy" id="1745969"/>
    <lineage>
        <taxon>Eukaryota</taxon>
        <taxon>Fungi</taxon>
        <taxon>Dikarya</taxon>
        <taxon>Basidiomycota</taxon>
        <taxon>Agaricomycotina</taxon>
        <taxon>Agaricomycetes</taxon>
        <taxon>Agaricomycetidae</taxon>
        <taxon>Agaricales</taxon>
        <taxon>Marasmiineae</taxon>
        <taxon>Mycenaceae</taxon>
        <taxon>Mycena</taxon>
    </lineage>
</organism>
<evidence type="ECO:0000313" key="4">
    <source>
        <dbReference type="Proteomes" id="UP001218188"/>
    </source>
</evidence>
<evidence type="ECO:0000256" key="1">
    <source>
        <dbReference type="SAM" id="MobiDB-lite"/>
    </source>
</evidence>
<feature type="transmembrane region" description="Helical" evidence="2">
    <location>
        <begin position="378"/>
        <end position="396"/>
    </location>
</feature>
<comment type="caution">
    <text evidence="3">The sequence shown here is derived from an EMBL/GenBank/DDBJ whole genome shotgun (WGS) entry which is preliminary data.</text>
</comment>
<dbReference type="Proteomes" id="UP001218188">
    <property type="component" value="Unassembled WGS sequence"/>
</dbReference>
<protein>
    <submittedName>
        <fullName evidence="3">Uncharacterized protein</fullName>
    </submittedName>
</protein>
<evidence type="ECO:0000313" key="3">
    <source>
        <dbReference type="EMBL" id="KAJ7039143.1"/>
    </source>
</evidence>
<dbReference type="EMBL" id="JARJCM010000028">
    <property type="protein sequence ID" value="KAJ7039143.1"/>
    <property type="molecule type" value="Genomic_DNA"/>
</dbReference>
<keyword evidence="2" id="KW-1133">Transmembrane helix</keyword>
<feature type="compositionally biased region" description="Low complexity" evidence="1">
    <location>
        <begin position="301"/>
        <end position="324"/>
    </location>
</feature>
<accession>A0AAD6X4W3</accession>
<proteinExistence type="predicted"/>
<gene>
    <name evidence="3" type="ORF">C8F04DRAFT_1231675</name>
</gene>
<keyword evidence="4" id="KW-1185">Reference proteome</keyword>
<name>A0AAD6X4W3_9AGAR</name>
<feature type="region of interest" description="Disordered" evidence="1">
    <location>
        <begin position="241"/>
        <end position="340"/>
    </location>
</feature>
<keyword evidence="2" id="KW-0812">Transmembrane</keyword>